<organism evidence="1 2">
    <name type="scientific">Muricoccus nepalensis</name>
    <dbReference type="NCBI Taxonomy" id="1854500"/>
    <lineage>
        <taxon>Bacteria</taxon>
        <taxon>Pseudomonadati</taxon>
        <taxon>Pseudomonadota</taxon>
        <taxon>Alphaproteobacteria</taxon>
        <taxon>Acetobacterales</taxon>
        <taxon>Roseomonadaceae</taxon>
        <taxon>Muricoccus</taxon>
    </lineage>
</organism>
<proteinExistence type="predicted"/>
<sequence>MSSRDEAQATDQLRRALLRFKHAQTFYLNAHRKLKTQPPIEVEDFWDGPGRQLETALETSAKEVMKAFKLFSAAGLVASDSDRHLVTEAKRSLEQGTN</sequence>
<name>A0A502FAR4_9PROT</name>
<dbReference type="RefSeq" id="WP_140886414.1">
    <property type="nucleotide sequence ID" value="NZ_RCZP01000040.1"/>
</dbReference>
<comment type="caution">
    <text evidence="1">The sequence shown here is derived from an EMBL/GenBank/DDBJ whole genome shotgun (WGS) entry which is preliminary data.</text>
</comment>
<dbReference type="Proteomes" id="UP000317078">
    <property type="component" value="Unassembled WGS sequence"/>
</dbReference>
<gene>
    <name evidence="1" type="ORF">EAH89_24795</name>
</gene>
<dbReference type="EMBL" id="RCZP01000040">
    <property type="protein sequence ID" value="TPG46433.1"/>
    <property type="molecule type" value="Genomic_DNA"/>
</dbReference>
<protein>
    <submittedName>
        <fullName evidence="1">Uncharacterized protein</fullName>
    </submittedName>
</protein>
<dbReference type="AlphaFoldDB" id="A0A502FAR4"/>
<accession>A0A502FAR4</accession>
<evidence type="ECO:0000313" key="2">
    <source>
        <dbReference type="Proteomes" id="UP000317078"/>
    </source>
</evidence>
<evidence type="ECO:0000313" key="1">
    <source>
        <dbReference type="EMBL" id="TPG46433.1"/>
    </source>
</evidence>
<dbReference type="OrthoDB" id="7274487at2"/>
<keyword evidence="2" id="KW-1185">Reference proteome</keyword>
<reference evidence="1 2" key="1">
    <citation type="journal article" date="2019" name="Environ. Microbiol.">
        <title>Species interactions and distinct microbial communities in high Arctic permafrost affected cryosols are associated with the CH4 and CO2 gas fluxes.</title>
        <authorList>
            <person name="Altshuler I."/>
            <person name="Hamel J."/>
            <person name="Turney S."/>
            <person name="Magnuson E."/>
            <person name="Levesque R."/>
            <person name="Greer C."/>
            <person name="Whyte L.G."/>
        </authorList>
    </citation>
    <scope>NUCLEOTIDE SEQUENCE [LARGE SCALE GENOMIC DNA]</scope>
    <source>
        <strain evidence="1 2">S9.3B</strain>
    </source>
</reference>